<dbReference type="Pfam" id="PF04909">
    <property type="entry name" value="Amidohydro_2"/>
    <property type="match status" value="1"/>
</dbReference>
<dbReference type="InterPro" id="IPR032466">
    <property type="entry name" value="Metal_Hydrolase"/>
</dbReference>
<accession>A0ABY4N402</accession>
<evidence type="ECO:0000256" key="2">
    <source>
        <dbReference type="SAM" id="MobiDB-lite"/>
    </source>
</evidence>
<reference evidence="4" key="1">
    <citation type="submission" date="2022-05" db="EMBL/GenBank/DDBJ databases">
        <title>Genomic analysis of Brachybacterium sp. CBA3104.</title>
        <authorList>
            <person name="Roh S.W."/>
            <person name="Kim Y.B."/>
            <person name="Kim Y."/>
        </authorList>
    </citation>
    <scope>NUCLEOTIDE SEQUENCE</scope>
    <source>
        <strain evidence="4">CBA3104</strain>
    </source>
</reference>
<proteinExistence type="inferred from homology"/>
<name>A0ABY4N402_9MICO</name>
<dbReference type="PANTHER" id="PTHR43569:SF1">
    <property type="entry name" value="BLL3371 PROTEIN"/>
    <property type="match status" value="1"/>
</dbReference>
<evidence type="ECO:0000313" key="5">
    <source>
        <dbReference type="Proteomes" id="UP001055868"/>
    </source>
</evidence>
<dbReference type="EMBL" id="CP097218">
    <property type="protein sequence ID" value="UQN28846.1"/>
    <property type="molecule type" value="Genomic_DNA"/>
</dbReference>
<evidence type="ECO:0000313" key="4">
    <source>
        <dbReference type="EMBL" id="UQN28846.1"/>
    </source>
</evidence>
<dbReference type="SUPFAM" id="SSF51556">
    <property type="entry name" value="Metallo-dependent hydrolases"/>
    <property type="match status" value="1"/>
</dbReference>
<evidence type="ECO:0000259" key="3">
    <source>
        <dbReference type="Pfam" id="PF04909"/>
    </source>
</evidence>
<feature type="domain" description="Amidohydrolase-related" evidence="3">
    <location>
        <begin position="9"/>
        <end position="302"/>
    </location>
</feature>
<comment type="similarity">
    <text evidence="1">Belongs to the metallo-dependent hydrolases superfamily.</text>
</comment>
<sequence>MSLYDGPVIDAHHHFWEPSLGRQPWLRPGVDIGFRYGPYESIKRDYLPPDLRADAESAGIDLVGSVTMETEWELDDPVGEMRYTEGVAERYGLPNAAVAHAQLDAPDVESTLEQLAAMPIVRGIRHKPGQSHGPEDARRRPSLLSDPQWREGLRLLPRFGFSFDLQVAWWHLHEIVSVLERSPELPVILNHAGLPSDRSSVGLHEWSRAVALVARFPQVVVKASGIGQRGAPWTVESNGPIVRRLVDLFGPERLMFASNFPVDGLTATYSEIWQGFREIVQDCSHDEQEQMFAGTARRVYRLPAELLRRAEPPGR</sequence>
<dbReference type="InterPro" id="IPR006680">
    <property type="entry name" value="Amidohydro-rel"/>
</dbReference>
<dbReference type="InterPro" id="IPR052350">
    <property type="entry name" value="Metallo-dep_Lactonases"/>
</dbReference>
<protein>
    <submittedName>
        <fullName evidence="4">Amidohydrolase family protein</fullName>
    </submittedName>
</protein>
<dbReference type="Gene3D" id="3.20.20.140">
    <property type="entry name" value="Metal-dependent hydrolases"/>
    <property type="match status" value="1"/>
</dbReference>
<dbReference type="RefSeq" id="WP_249477962.1">
    <property type="nucleotide sequence ID" value="NZ_CP097218.1"/>
</dbReference>
<dbReference type="PANTHER" id="PTHR43569">
    <property type="entry name" value="AMIDOHYDROLASE"/>
    <property type="match status" value="1"/>
</dbReference>
<dbReference type="Proteomes" id="UP001055868">
    <property type="component" value="Chromosome"/>
</dbReference>
<evidence type="ECO:0000256" key="1">
    <source>
        <dbReference type="ARBA" id="ARBA00038310"/>
    </source>
</evidence>
<keyword evidence="5" id="KW-1185">Reference proteome</keyword>
<organism evidence="4 5">
    <name type="scientific">Brachybacterium kimchii</name>
    <dbReference type="NCBI Taxonomy" id="2942909"/>
    <lineage>
        <taxon>Bacteria</taxon>
        <taxon>Bacillati</taxon>
        <taxon>Actinomycetota</taxon>
        <taxon>Actinomycetes</taxon>
        <taxon>Micrococcales</taxon>
        <taxon>Dermabacteraceae</taxon>
        <taxon>Brachybacterium</taxon>
    </lineage>
</organism>
<gene>
    <name evidence="4" type="ORF">M4486_14615</name>
</gene>
<feature type="region of interest" description="Disordered" evidence="2">
    <location>
        <begin position="124"/>
        <end position="143"/>
    </location>
</feature>